<evidence type="ECO:0000256" key="2">
    <source>
        <dbReference type="ARBA" id="ARBA00023326"/>
    </source>
</evidence>
<name>A0A8H6VE00_9PEZI</name>
<dbReference type="PROSITE" id="PS51166">
    <property type="entry name" value="CBM20"/>
    <property type="match status" value="1"/>
</dbReference>
<evidence type="ECO:0000259" key="3">
    <source>
        <dbReference type="PROSITE" id="PS51166"/>
    </source>
</evidence>
<reference evidence="4" key="1">
    <citation type="submission" date="2020-04" db="EMBL/GenBank/DDBJ databases">
        <title>Draft genome resource of the tomato pathogen Pseudocercospora fuligena.</title>
        <authorList>
            <person name="Zaccaron A."/>
        </authorList>
    </citation>
    <scope>NUCLEOTIDE SEQUENCE</scope>
    <source>
        <strain evidence="4">PF001</strain>
    </source>
</reference>
<dbReference type="InterPro" id="IPR003609">
    <property type="entry name" value="Pan_app"/>
</dbReference>
<dbReference type="GO" id="GO:0000272">
    <property type="term" value="P:polysaccharide catabolic process"/>
    <property type="evidence" value="ECO:0007669"/>
    <property type="project" value="UniProtKB-KW"/>
</dbReference>
<dbReference type="SUPFAM" id="SSF49452">
    <property type="entry name" value="Starch-binding domain-like"/>
    <property type="match status" value="1"/>
</dbReference>
<protein>
    <submittedName>
        <fullName evidence="4">Glucoamylase</fullName>
    </submittedName>
</protein>
<dbReference type="InterPro" id="IPR002044">
    <property type="entry name" value="CBM20"/>
</dbReference>
<sequence>MAVDTNGRGMSACFRGCDKVPGCVGFYYLGTEIGDYRIYAGAHMLLASPQLPCPYYNNSQQVDSQGNTWNVLCGYNGPGTDLATIKVDNMNDCYTACNSNIQCNQFVFTYVGSEPASITGSTVGSCALKSGPYTGTGLTYTDTQNFACRVNNVTSVTFNVLTYTSYDQLIYLAGSIAQLGSWQTNNAIQLNASNYTDISPQWIATVQIPAGTSLEYKYLRREVDGSFTWDNGSNRIRGQQHSNS</sequence>
<accession>A0A8H6VE00</accession>
<dbReference type="Gene3D" id="3.50.4.10">
    <property type="entry name" value="Hepatocyte Growth Factor"/>
    <property type="match status" value="1"/>
</dbReference>
<keyword evidence="5" id="KW-1185">Reference proteome</keyword>
<dbReference type="FunFam" id="2.60.40.10:FF:000552">
    <property type="entry name" value="Related to glucoamylase"/>
    <property type="match status" value="1"/>
</dbReference>
<dbReference type="GO" id="GO:0016020">
    <property type="term" value="C:membrane"/>
    <property type="evidence" value="ECO:0007669"/>
    <property type="project" value="TreeGrafter"/>
</dbReference>
<dbReference type="SMART" id="SM01065">
    <property type="entry name" value="CBM_2"/>
    <property type="match status" value="1"/>
</dbReference>
<dbReference type="Gene3D" id="2.60.40.10">
    <property type="entry name" value="Immunoglobulins"/>
    <property type="match status" value="1"/>
</dbReference>
<dbReference type="OrthoDB" id="550577at2759"/>
<dbReference type="InterPro" id="IPR013783">
    <property type="entry name" value="Ig-like_fold"/>
</dbReference>
<comment type="caution">
    <text evidence="4">The sequence shown here is derived from an EMBL/GenBank/DDBJ whole genome shotgun (WGS) entry which is preliminary data.</text>
</comment>
<dbReference type="EMBL" id="JABCIY010000241">
    <property type="protein sequence ID" value="KAF7187077.1"/>
    <property type="molecule type" value="Genomic_DNA"/>
</dbReference>
<dbReference type="PANTHER" id="PTHR15048">
    <property type="entry name" value="STARCH-BINDING DOMAIN-CONTAINING PROTEIN 1"/>
    <property type="match status" value="1"/>
</dbReference>
<dbReference type="Proteomes" id="UP000660729">
    <property type="component" value="Unassembled WGS sequence"/>
</dbReference>
<dbReference type="Pfam" id="PF14295">
    <property type="entry name" value="PAN_4"/>
    <property type="match status" value="2"/>
</dbReference>
<evidence type="ECO:0000256" key="1">
    <source>
        <dbReference type="ARBA" id="ARBA00023277"/>
    </source>
</evidence>
<dbReference type="GO" id="GO:2001070">
    <property type="term" value="F:starch binding"/>
    <property type="evidence" value="ECO:0007669"/>
    <property type="project" value="InterPro"/>
</dbReference>
<organism evidence="4 5">
    <name type="scientific">Pseudocercospora fuligena</name>
    <dbReference type="NCBI Taxonomy" id="685502"/>
    <lineage>
        <taxon>Eukaryota</taxon>
        <taxon>Fungi</taxon>
        <taxon>Dikarya</taxon>
        <taxon>Ascomycota</taxon>
        <taxon>Pezizomycotina</taxon>
        <taxon>Dothideomycetes</taxon>
        <taxon>Dothideomycetidae</taxon>
        <taxon>Mycosphaerellales</taxon>
        <taxon>Mycosphaerellaceae</taxon>
        <taxon>Pseudocercospora</taxon>
    </lineage>
</organism>
<dbReference type="InterPro" id="IPR013784">
    <property type="entry name" value="Carb-bd-like_fold"/>
</dbReference>
<evidence type="ECO:0000313" key="5">
    <source>
        <dbReference type="Proteomes" id="UP000660729"/>
    </source>
</evidence>
<keyword evidence="1" id="KW-0119">Carbohydrate metabolism</keyword>
<gene>
    <name evidence="4" type="ORF">HII31_11686</name>
</gene>
<keyword evidence="2" id="KW-0624">Polysaccharide degradation</keyword>
<dbReference type="AlphaFoldDB" id="A0A8H6VE00"/>
<dbReference type="PANTHER" id="PTHR15048:SF0">
    <property type="entry name" value="STARCH-BINDING DOMAIN-CONTAINING PROTEIN 1"/>
    <property type="match status" value="1"/>
</dbReference>
<evidence type="ECO:0000313" key="4">
    <source>
        <dbReference type="EMBL" id="KAF7187077.1"/>
    </source>
</evidence>
<dbReference type="Pfam" id="PF00686">
    <property type="entry name" value="CBM_20"/>
    <property type="match status" value="1"/>
</dbReference>
<feature type="domain" description="CBM20" evidence="3">
    <location>
        <begin position="148"/>
        <end position="244"/>
    </location>
</feature>
<proteinExistence type="predicted"/>